<evidence type="ECO:0000313" key="13">
    <source>
        <dbReference type="Proteomes" id="UP000663832"/>
    </source>
</evidence>
<dbReference type="EMBL" id="CAJNOM010000077">
    <property type="protein sequence ID" value="CAF0994332.1"/>
    <property type="molecule type" value="Genomic_DNA"/>
</dbReference>
<keyword evidence="6" id="KW-0675">Receptor</keyword>
<comment type="subcellular location">
    <subcellularLocation>
        <location evidence="1">Membrane</location>
        <topology evidence="1">Multi-pass membrane protein</topology>
    </subcellularLocation>
</comment>
<feature type="transmembrane region" description="Helical" evidence="8">
    <location>
        <begin position="417"/>
        <end position="437"/>
    </location>
</feature>
<dbReference type="SUPFAM" id="SSF81321">
    <property type="entry name" value="Family A G protein-coupled receptor-like"/>
    <property type="match status" value="1"/>
</dbReference>
<name>A0A814FUM7_9BILA</name>
<evidence type="ECO:0000313" key="12">
    <source>
        <dbReference type="EMBL" id="CAF0994332.1"/>
    </source>
</evidence>
<comment type="caution">
    <text evidence="11">The sequence shown here is derived from an EMBL/GenBank/DDBJ whole genome shotgun (WGS) entry which is preliminary data.</text>
</comment>
<evidence type="ECO:0000259" key="10">
    <source>
        <dbReference type="PROSITE" id="PS50262"/>
    </source>
</evidence>
<dbReference type="Pfam" id="PF00001">
    <property type="entry name" value="7tm_1"/>
    <property type="match status" value="1"/>
</dbReference>
<dbReference type="GO" id="GO:0004930">
    <property type="term" value="F:G protein-coupled receptor activity"/>
    <property type="evidence" value="ECO:0007669"/>
    <property type="project" value="UniProtKB-KW"/>
</dbReference>
<feature type="chain" id="PRO_5035600942" description="G-protein coupled receptors family 1 profile domain-containing protein" evidence="9">
    <location>
        <begin position="25"/>
        <end position="455"/>
    </location>
</feature>
<proteinExistence type="predicted"/>
<evidence type="ECO:0000256" key="7">
    <source>
        <dbReference type="ARBA" id="ARBA00023224"/>
    </source>
</evidence>
<dbReference type="Proteomes" id="UP000663832">
    <property type="component" value="Unassembled WGS sequence"/>
</dbReference>
<evidence type="ECO:0000256" key="4">
    <source>
        <dbReference type="ARBA" id="ARBA00023040"/>
    </source>
</evidence>
<reference evidence="11" key="1">
    <citation type="submission" date="2021-02" db="EMBL/GenBank/DDBJ databases">
        <authorList>
            <person name="Nowell W R."/>
        </authorList>
    </citation>
    <scope>NUCLEOTIDE SEQUENCE</scope>
</reference>
<dbReference type="GO" id="GO:0005886">
    <property type="term" value="C:plasma membrane"/>
    <property type="evidence" value="ECO:0007669"/>
    <property type="project" value="TreeGrafter"/>
</dbReference>
<evidence type="ECO:0000256" key="9">
    <source>
        <dbReference type="SAM" id="SignalP"/>
    </source>
</evidence>
<dbReference type="InterPro" id="IPR000276">
    <property type="entry name" value="GPCR_Rhodpsn"/>
</dbReference>
<evidence type="ECO:0000256" key="2">
    <source>
        <dbReference type="ARBA" id="ARBA00022692"/>
    </source>
</evidence>
<evidence type="ECO:0000256" key="5">
    <source>
        <dbReference type="ARBA" id="ARBA00023136"/>
    </source>
</evidence>
<dbReference type="InterPro" id="IPR017452">
    <property type="entry name" value="GPCR_Rhodpsn_7TM"/>
</dbReference>
<evidence type="ECO:0000256" key="6">
    <source>
        <dbReference type="ARBA" id="ARBA00023170"/>
    </source>
</evidence>
<dbReference type="Gene3D" id="1.20.1070.10">
    <property type="entry name" value="Rhodopsin 7-helix transmembrane proteins"/>
    <property type="match status" value="1"/>
</dbReference>
<keyword evidence="5 8" id="KW-0472">Membrane</keyword>
<feature type="transmembrane region" description="Helical" evidence="8">
    <location>
        <begin position="231"/>
        <end position="253"/>
    </location>
</feature>
<dbReference type="Proteomes" id="UP000663877">
    <property type="component" value="Unassembled WGS sequence"/>
</dbReference>
<dbReference type="PANTHER" id="PTHR24243">
    <property type="entry name" value="G-PROTEIN COUPLED RECEPTOR"/>
    <property type="match status" value="1"/>
</dbReference>
<keyword evidence="4" id="KW-0297">G-protein coupled receptor</keyword>
<keyword evidence="3 8" id="KW-1133">Transmembrane helix</keyword>
<feature type="transmembrane region" description="Helical" evidence="8">
    <location>
        <begin position="316"/>
        <end position="338"/>
    </location>
</feature>
<feature type="signal peptide" evidence="9">
    <location>
        <begin position="1"/>
        <end position="24"/>
    </location>
</feature>
<keyword evidence="7" id="KW-0807">Transducer</keyword>
<evidence type="ECO:0000256" key="3">
    <source>
        <dbReference type="ARBA" id="ARBA00022989"/>
    </source>
</evidence>
<dbReference type="AlphaFoldDB" id="A0A814FUM7"/>
<evidence type="ECO:0000313" key="11">
    <source>
        <dbReference type="EMBL" id="CAF0989667.1"/>
    </source>
</evidence>
<sequence>MVSVTSCLASLMVFSIVLISVVSGKMGMTVAKVSHQNDLAIDLVTCDTAKGCNPYSGDTDCNTRLPVLCKQTDKSPRPAYTMTCTDHAMPKEFYCGWTMGYIATTPKVAASSFSTIRDVDAYCEDAFGPGWVTAEFHDSRYIPGMNGATYANAQWTQWGASHGNNYPSGGWSYYSYGNVRNDTRFWMDINDQPTTLAALISLITGLSPRILSSITIDLSDTVRWICKMRGFTLFTFRAIAFWLIMLATIDRWLLSSMDVHRRHLSSIKNARRGIIAVTFFSIIIHCQCFYCYESNLINTPGKCFSNGMACRLINDMLFAICAILIPLAIMTVFGLLTISNVRHSRNRIYHSTAHVLTVSQSKSTKRSDKADHHLLVMLFVQVILLGLLTIPLSIEKLYSTFTSEEVKSNLRVAIENMLYNFVLLLTYLANGIPFYVYTLSSGTVFRKAFFDLIRC</sequence>
<keyword evidence="2 8" id="KW-0812">Transmembrane</keyword>
<accession>A0A814FUM7</accession>
<keyword evidence="13" id="KW-1185">Reference proteome</keyword>
<evidence type="ECO:0000256" key="1">
    <source>
        <dbReference type="ARBA" id="ARBA00004141"/>
    </source>
</evidence>
<gene>
    <name evidence="11" type="ORF">BJG266_LOCUS15323</name>
    <name evidence="12" type="ORF">QVE165_LOCUS14573</name>
</gene>
<evidence type="ECO:0000256" key="8">
    <source>
        <dbReference type="SAM" id="Phobius"/>
    </source>
</evidence>
<feature type="transmembrane region" description="Helical" evidence="8">
    <location>
        <begin position="274"/>
        <end position="292"/>
    </location>
</feature>
<dbReference type="EMBL" id="CAJNOI010000067">
    <property type="protein sequence ID" value="CAF0989667.1"/>
    <property type="molecule type" value="Genomic_DNA"/>
</dbReference>
<protein>
    <recommendedName>
        <fullName evidence="10">G-protein coupled receptors family 1 profile domain-containing protein</fullName>
    </recommendedName>
</protein>
<organism evidence="11 14">
    <name type="scientific">Adineta steineri</name>
    <dbReference type="NCBI Taxonomy" id="433720"/>
    <lineage>
        <taxon>Eukaryota</taxon>
        <taxon>Metazoa</taxon>
        <taxon>Spiralia</taxon>
        <taxon>Gnathifera</taxon>
        <taxon>Rotifera</taxon>
        <taxon>Eurotatoria</taxon>
        <taxon>Bdelloidea</taxon>
        <taxon>Adinetida</taxon>
        <taxon>Adinetidae</taxon>
        <taxon>Adineta</taxon>
    </lineage>
</organism>
<feature type="domain" description="G-protein coupled receptors family 1 profile" evidence="10">
    <location>
        <begin position="225"/>
        <end position="437"/>
    </location>
</feature>
<keyword evidence="9" id="KW-0732">Signal</keyword>
<dbReference type="PANTHER" id="PTHR24243:SF230">
    <property type="entry name" value="G-PROTEIN COUPLED RECEPTORS FAMILY 1 PROFILE DOMAIN-CONTAINING PROTEIN"/>
    <property type="match status" value="1"/>
</dbReference>
<feature type="transmembrane region" description="Helical" evidence="8">
    <location>
        <begin position="374"/>
        <end position="394"/>
    </location>
</feature>
<evidence type="ECO:0000313" key="14">
    <source>
        <dbReference type="Proteomes" id="UP000663877"/>
    </source>
</evidence>
<dbReference type="PROSITE" id="PS50262">
    <property type="entry name" value="G_PROTEIN_RECEP_F1_2"/>
    <property type="match status" value="1"/>
</dbReference>